<organism evidence="2 3">
    <name type="scientific">Rhodanobacter hydrolyticus</name>
    <dbReference type="NCBI Taxonomy" id="2250595"/>
    <lineage>
        <taxon>Bacteria</taxon>
        <taxon>Pseudomonadati</taxon>
        <taxon>Pseudomonadota</taxon>
        <taxon>Gammaproteobacteria</taxon>
        <taxon>Lysobacterales</taxon>
        <taxon>Rhodanobacteraceae</taxon>
        <taxon>Rhodanobacter</taxon>
    </lineage>
</organism>
<evidence type="ECO:0000313" key="3">
    <source>
        <dbReference type="Proteomes" id="UP001620339"/>
    </source>
</evidence>
<gene>
    <name evidence="2" type="ORF">ISP25_10680</name>
</gene>
<evidence type="ECO:0000256" key="1">
    <source>
        <dbReference type="SAM" id="MobiDB-lite"/>
    </source>
</evidence>
<sequence length="692" mass="73574">MSPTAREQADAASDAYTNHPNYLHDNKPVYLGGAEYKIIGYRNDSTSGFHATAYQSVATHEIIIAYRGTDPAIKDITSHTLTTLQDIAVDATMVRDRINPQEAAASDFTREIIDKAKMQGISTDQITVAGHSLGGTLAEIEAYKYGLSGATFNAYGAASLDYGVPEGGSKIIDYVMAGDVVSAASHHNGRITTLASPEDLENMRSGRYLDPPAGAQAPNPFLAMSLDDHSIKHFAPGPGDHMASVLDPGALAQCEKNYADNKAAIDAYRNDVYRERGELSEALRQAQGHGARAQLPPDIRKQLDEYLTVNVDPLIQKKVEQNGVVLGAEHGLQAGADAAHAGGQYVQSQFEHVATAVHKAGDAMTPVNPIAPLAGTIAGEAAHLQGQAAHAIGDLAANSLHATQQAIERGTHGAARTIDAAVHSSEVQAGVIHLVNRAVGTYRAVEDAGHAAEQTYDHAKQAVSHGTDAAKQTATKAYDDTRQAVTHGIQAAEHTAAKAYDHTRQAVSQGIATAEHAASQAYNSTRQAVSHGADVAEHAVGHAYDKLTHPGRWFGHDAAPTTAAQLQHPLSRPTAESPYTHDDPRHAANPDHALYQQLHERIPAAGEKRLLQFTAACHAGGITHDNIGPIAYDESRGIMHFMTVSELRPPVAVDVKTPSPDPQHSIHQIQQANQLQAHIHGQSQAHGAQIGQ</sequence>
<dbReference type="Pfam" id="PF26363">
    <property type="entry name" value="Phospholipase-like"/>
    <property type="match status" value="1"/>
</dbReference>
<accession>A0ABW8J701</accession>
<dbReference type="RefSeq" id="WP_404613782.1">
    <property type="nucleotide sequence ID" value="NZ_JADIKK010000008.1"/>
</dbReference>
<comment type="caution">
    <text evidence="2">The sequence shown here is derived from an EMBL/GenBank/DDBJ whole genome shotgun (WGS) entry which is preliminary data.</text>
</comment>
<evidence type="ECO:0000313" key="2">
    <source>
        <dbReference type="EMBL" id="MFK2877533.1"/>
    </source>
</evidence>
<feature type="region of interest" description="Disordered" evidence="1">
    <location>
        <begin position="1"/>
        <end position="20"/>
    </location>
</feature>
<evidence type="ECO:0008006" key="4">
    <source>
        <dbReference type="Google" id="ProtNLM"/>
    </source>
</evidence>
<reference evidence="2 3" key="1">
    <citation type="submission" date="2020-10" db="EMBL/GenBank/DDBJ databases">
        <title>Phylogeny of dyella-like bacteria.</title>
        <authorList>
            <person name="Fu J."/>
        </authorList>
    </citation>
    <scope>NUCLEOTIDE SEQUENCE [LARGE SCALE GENOMIC DNA]</scope>
    <source>
        <strain evidence="2 3">KACC 19113</strain>
    </source>
</reference>
<dbReference type="InterPro" id="IPR029058">
    <property type="entry name" value="AB_hydrolase_fold"/>
</dbReference>
<proteinExistence type="predicted"/>
<keyword evidence="3" id="KW-1185">Reference proteome</keyword>
<dbReference type="EMBL" id="JADIKK010000008">
    <property type="protein sequence ID" value="MFK2877533.1"/>
    <property type="molecule type" value="Genomic_DNA"/>
</dbReference>
<name>A0ABW8J701_9GAMM</name>
<dbReference type="Proteomes" id="UP001620339">
    <property type="component" value="Unassembled WGS sequence"/>
</dbReference>
<protein>
    <recommendedName>
        <fullName evidence="4">DUF2974 domain-containing protein</fullName>
    </recommendedName>
</protein>
<dbReference type="SUPFAM" id="SSF53474">
    <property type="entry name" value="alpha/beta-Hydrolases"/>
    <property type="match status" value="1"/>
</dbReference>
<dbReference type="Gene3D" id="3.40.50.1820">
    <property type="entry name" value="alpha/beta hydrolase"/>
    <property type="match status" value="1"/>
</dbReference>